<proteinExistence type="predicted"/>
<reference evidence="2" key="1">
    <citation type="submission" date="2021-01" db="EMBL/GenBank/DDBJ databases">
        <title>Whole genome shotgun sequence of Demequina activiva NBRC 110675.</title>
        <authorList>
            <person name="Komaki H."/>
            <person name="Tamura T."/>
        </authorList>
    </citation>
    <scope>NUCLEOTIDE SEQUENCE</scope>
    <source>
        <strain evidence="2">NBRC 110675</strain>
    </source>
</reference>
<feature type="transmembrane region" description="Helical" evidence="1">
    <location>
        <begin position="82"/>
        <end position="107"/>
    </location>
</feature>
<gene>
    <name evidence="2" type="ORF">Dac01nite_21280</name>
</gene>
<feature type="transmembrane region" description="Helical" evidence="1">
    <location>
        <begin position="232"/>
        <end position="249"/>
    </location>
</feature>
<feature type="transmembrane region" description="Helical" evidence="1">
    <location>
        <begin position="256"/>
        <end position="273"/>
    </location>
</feature>
<evidence type="ECO:0000313" key="3">
    <source>
        <dbReference type="Proteomes" id="UP000652354"/>
    </source>
</evidence>
<feature type="transmembrane region" description="Helical" evidence="1">
    <location>
        <begin position="50"/>
        <end position="70"/>
    </location>
</feature>
<feature type="transmembrane region" description="Helical" evidence="1">
    <location>
        <begin position="473"/>
        <end position="491"/>
    </location>
</feature>
<feature type="transmembrane region" description="Helical" evidence="1">
    <location>
        <begin position="21"/>
        <end position="44"/>
    </location>
</feature>
<sequence length="700" mass="71982">MTPSPSDARATEPRIGRAGSALAAAPERLVLVGVSLSLAAGIAVTASLHHWWTVLPLALGIAVVAWRPLAPAPSTTIAEARGAAVAVIGTAAWTLLGFALAAEYLLVVRDPGFLTLSGLWLVDHASTDIPAAGAVEAAAAGAQSLPDASEAWNLRGDVIQPQGAKMLPATIAIGGWVAGDTGVLAANVVVGAIGILAVYAAARRFLGPYAALAPAGALALTVSHIGLSRPAYTEPLTLVLVIAGLLWAWRGIEQRSLALLAAGGLASGATMLVRIDGTAFAIGACAGVLAAVVLAGPAGGWRARAAAAFVLPQALLVGVGYVSLQVWSREYIDRLGERSTALNLAYVALALVTVLIGLATASAAGERLVARLRSAMGGRAAVGVGTAVAALLTVLASRPLWTVARRGTESDGDTFANGVVESFQAAQGLPIDATRTYAESTMSWLAYYLTWPLVVLAVVGFGIAAVRALRGSGGWAIALGAVLAPSLLYLVRPSIIPDQIWAIRRFEPATLPGFLLAAALGGWALAALASRERTRAVLRAVTGAAMVGLPLTTWIAVTPDQPTPVSSAVNVTTREMIGARDMIQDLCALSPGRPIVLVGTSELYGGLRVMCDVPVVLALSTQSAENLAGMAAAWDESPLVLTRGEDSVPWTGEAGIVVDASVRHSSYTLGGIPRSYYERDYRWRAGVVDADGRVEPLGVR</sequence>
<name>A0A919UKK8_9MICO</name>
<feature type="transmembrane region" description="Helical" evidence="1">
    <location>
        <begin position="305"/>
        <end position="324"/>
    </location>
</feature>
<dbReference type="AlphaFoldDB" id="A0A919UKK8"/>
<feature type="transmembrane region" description="Helical" evidence="1">
    <location>
        <begin position="376"/>
        <end position="396"/>
    </location>
</feature>
<feature type="transmembrane region" description="Helical" evidence="1">
    <location>
        <begin position="511"/>
        <end position="529"/>
    </location>
</feature>
<accession>A0A919UKK8</accession>
<keyword evidence="1" id="KW-0472">Membrane</keyword>
<dbReference type="RefSeq" id="WP_203656807.1">
    <property type="nucleotide sequence ID" value="NZ_BONR01000005.1"/>
</dbReference>
<comment type="caution">
    <text evidence="2">The sequence shown here is derived from an EMBL/GenBank/DDBJ whole genome shotgun (WGS) entry which is preliminary data.</text>
</comment>
<evidence type="ECO:0008006" key="4">
    <source>
        <dbReference type="Google" id="ProtNLM"/>
    </source>
</evidence>
<feature type="transmembrane region" description="Helical" evidence="1">
    <location>
        <begin position="184"/>
        <end position="202"/>
    </location>
</feature>
<dbReference type="EMBL" id="BONR01000005">
    <property type="protein sequence ID" value="GIG55376.1"/>
    <property type="molecule type" value="Genomic_DNA"/>
</dbReference>
<keyword evidence="1" id="KW-0812">Transmembrane</keyword>
<evidence type="ECO:0000313" key="2">
    <source>
        <dbReference type="EMBL" id="GIG55376.1"/>
    </source>
</evidence>
<feature type="transmembrane region" description="Helical" evidence="1">
    <location>
        <begin position="209"/>
        <end position="226"/>
    </location>
</feature>
<feature type="transmembrane region" description="Helical" evidence="1">
    <location>
        <begin position="279"/>
        <end position="298"/>
    </location>
</feature>
<keyword evidence="1" id="KW-1133">Transmembrane helix</keyword>
<organism evidence="2 3">
    <name type="scientific">Demequina activiva</name>
    <dbReference type="NCBI Taxonomy" id="1582364"/>
    <lineage>
        <taxon>Bacteria</taxon>
        <taxon>Bacillati</taxon>
        <taxon>Actinomycetota</taxon>
        <taxon>Actinomycetes</taxon>
        <taxon>Micrococcales</taxon>
        <taxon>Demequinaceae</taxon>
        <taxon>Demequina</taxon>
    </lineage>
</organism>
<feature type="transmembrane region" description="Helical" evidence="1">
    <location>
        <begin position="536"/>
        <end position="557"/>
    </location>
</feature>
<keyword evidence="3" id="KW-1185">Reference proteome</keyword>
<protein>
    <recommendedName>
        <fullName evidence="4">Glycosyltransferase RgtA/B/C/D-like domain-containing protein</fullName>
    </recommendedName>
</protein>
<dbReference type="Proteomes" id="UP000652354">
    <property type="component" value="Unassembled WGS sequence"/>
</dbReference>
<feature type="transmembrane region" description="Helical" evidence="1">
    <location>
        <begin position="344"/>
        <end position="364"/>
    </location>
</feature>
<feature type="transmembrane region" description="Helical" evidence="1">
    <location>
        <begin position="445"/>
        <end position="466"/>
    </location>
</feature>
<evidence type="ECO:0000256" key="1">
    <source>
        <dbReference type="SAM" id="Phobius"/>
    </source>
</evidence>